<dbReference type="Pfam" id="PF00270">
    <property type="entry name" value="DEAD"/>
    <property type="match status" value="1"/>
</dbReference>
<keyword evidence="4" id="KW-1185">Reference proteome</keyword>
<accession>A0A3N4L5H8</accession>
<organism evidence="3 4">
    <name type="scientific">Morchella conica CCBAS932</name>
    <dbReference type="NCBI Taxonomy" id="1392247"/>
    <lineage>
        <taxon>Eukaryota</taxon>
        <taxon>Fungi</taxon>
        <taxon>Dikarya</taxon>
        <taxon>Ascomycota</taxon>
        <taxon>Pezizomycotina</taxon>
        <taxon>Pezizomycetes</taxon>
        <taxon>Pezizales</taxon>
        <taxon>Morchellaceae</taxon>
        <taxon>Morchella</taxon>
    </lineage>
</organism>
<dbReference type="GO" id="GO:0003676">
    <property type="term" value="F:nucleic acid binding"/>
    <property type="evidence" value="ECO:0007669"/>
    <property type="project" value="InterPro"/>
</dbReference>
<dbReference type="InParanoid" id="A0A3N4L5H8"/>
<dbReference type="InterPro" id="IPR027417">
    <property type="entry name" value="P-loop_NTPase"/>
</dbReference>
<dbReference type="GO" id="GO:0005524">
    <property type="term" value="F:ATP binding"/>
    <property type="evidence" value="ECO:0007669"/>
    <property type="project" value="InterPro"/>
</dbReference>
<dbReference type="STRING" id="1392247.A0A3N4L5H8"/>
<protein>
    <recommendedName>
        <fullName evidence="2">DEAD/DEAH-box helicase domain-containing protein</fullName>
    </recommendedName>
</protein>
<dbReference type="Gene3D" id="3.40.50.300">
    <property type="entry name" value="P-loop containing nucleotide triphosphate hydrolases"/>
    <property type="match status" value="1"/>
</dbReference>
<dbReference type="InterPro" id="IPR011545">
    <property type="entry name" value="DEAD/DEAH_box_helicase_dom"/>
</dbReference>
<evidence type="ECO:0000313" key="3">
    <source>
        <dbReference type="EMBL" id="RPB17028.1"/>
    </source>
</evidence>
<feature type="domain" description="DEAD/DEAH-box helicase" evidence="2">
    <location>
        <begin position="5"/>
        <end position="183"/>
    </location>
</feature>
<reference evidence="3 4" key="1">
    <citation type="journal article" date="2018" name="Nat. Ecol. Evol.">
        <title>Pezizomycetes genomes reveal the molecular basis of ectomycorrhizal truffle lifestyle.</title>
        <authorList>
            <person name="Murat C."/>
            <person name="Payen T."/>
            <person name="Noel B."/>
            <person name="Kuo A."/>
            <person name="Morin E."/>
            <person name="Chen J."/>
            <person name="Kohler A."/>
            <person name="Krizsan K."/>
            <person name="Balestrini R."/>
            <person name="Da Silva C."/>
            <person name="Montanini B."/>
            <person name="Hainaut M."/>
            <person name="Levati E."/>
            <person name="Barry K.W."/>
            <person name="Belfiori B."/>
            <person name="Cichocki N."/>
            <person name="Clum A."/>
            <person name="Dockter R.B."/>
            <person name="Fauchery L."/>
            <person name="Guy J."/>
            <person name="Iotti M."/>
            <person name="Le Tacon F."/>
            <person name="Lindquist E.A."/>
            <person name="Lipzen A."/>
            <person name="Malagnac F."/>
            <person name="Mello A."/>
            <person name="Molinier V."/>
            <person name="Miyauchi S."/>
            <person name="Poulain J."/>
            <person name="Riccioni C."/>
            <person name="Rubini A."/>
            <person name="Sitrit Y."/>
            <person name="Splivallo R."/>
            <person name="Traeger S."/>
            <person name="Wang M."/>
            <person name="Zifcakova L."/>
            <person name="Wipf D."/>
            <person name="Zambonelli A."/>
            <person name="Paolocci F."/>
            <person name="Nowrousian M."/>
            <person name="Ottonello S."/>
            <person name="Baldrian P."/>
            <person name="Spatafora J.W."/>
            <person name="Henrissat B."/>
            <person name="Nagy L.G."/>
            <person name="Aury J.M."/>
            <person name="Wincker P."/>
            <person name="Grigoriev I.V."/>
            <person name="Bonfante P."/>
            <person name="Martin F.M."/>
        </authorList>
    </citation>
    <scope>NUCLEOTIDE SEQUENCE [LARGE SCALE GENOMIC DNA]</scope>
    <source>
        <strain evidence="3 4">CCBAS932</strain>
    </source>
</reference>
<gene>
    <name evidence="3" type="ORF">P167DRAFT_203843</name>
</gene>
<evidence type="ECO:0000259" key="2">
    <source>
        <dbReference type="Pfam" id="PF00270"/>
    </source>
</evidence>
<dbReference type="Proteomes" id="UP000277580">
    <property type="component" value="Unassembled WGS sequence"/>
</dbReference>
<dbReference type="EMBL" id="ML119107">
    <property type="protein sequence ID" value="RPB17028.1"/>
    <property type="molecule type" value="Genomic_DNA"/>
</dbReference>
<feature type="region of interest" description="Disordered" evidence="1">
    <location>
        <begin position="204"/>
        <end position="224"/>
    </location>
</feature>
<dbReference type="OrthoDB" id="9984275at2759"/>
<evidence type="ECO:0000313" key="4">
    <source>
        <dbReference type="Proteomes" id="UP000277580"/>
    </source>
</evidence>
<dbReference type="SUPFAM" id="SSF52540">
    <property type="entry name" value="P-loop containing nucleoside triphosphate hydrolases"/>
    <property type="match status" value="1"/>
</dbReference>
<sequence length="588" mass="65854">MSETNKPTTSALVLVPNVDLALQYHGTIQAMLENSDSKAVKSSPDAFVQVLFRRGAETELEQLQKLKEFRHPHIIIAPPTIILDILADPDPAVRSLIDINHLKVIVLEEIDATVTQMVFYSRIKKGQSTTAKVARNTPRQVPLQILLDYIVKCRIADAHRKGTAPQQPQLVFPSATLSATQVKRFLVHHHRQWLQPTQLNMDVTPTTFSGAKPGEEWRRKARSNSLLSIEDPPLERNEVTQYVPDHLHHHVLAYDLRTRELRDAPLPPLRHLSKDDIVAELNKTEQMIQDAIQDEDTVPEGTRVTGYSQEVVTNVVMKLLEKDNYPTNVIVGLSTETDFPAVKEAFRDLGVHCRMLLAVKWNTGDELGKLPIGRTDMLLSPSVRHRIEAEAKGGDKSATTVWLTSTFFCRGIHPPGANHLYILHRITRPREYITYAGRVASWPFARRADELADPLSAGMDRRPQGKIVSVILEDNADSDKEPQRLRFTRADARTLRSMVVRRDGKEEVTWSTEAVRLAKLGCKVEPYFADAQPAEGAVEGGEAAAASTVAGQEVKEGEKKDFLTEAMGLLDDFEATEGEEKKQEEEGK</sequence>
<proteinExistence type="predicted"/>
<dbReference type="AlphaFoldDB" id="A0A3N4L5H8"/>
<name>A0A3N4L5H8_9PEZI</name>
<evidence type="ECO:0000256" key="1">
    <source>
        <dbReference type="SAM" id="MobiDB-lite"/>
    </source>
</evidence>